<sequence length="604" mass="67078">GWTALHVSSQNGHGDVCALLLERGADVNVTENRGWTALHLSSQNGHEDVSVLLHKRGADLNATTKEGATPLHLSSQNGHKDVCALLLEGGANICATTCDGKSPLSTCSACGHKKVVDLLLSRGAEIDIADESGVTAIHWACEEGHLDVVKALAGRNARIDSVALNAGTPLYGACSTGRWDVVEFLIERYGPAVVEHTTRQLTNDFSPLICEAILEGAPVAILDLLVVNGASVHDTDSYGYSSLHCACAMAFYDTVEFIHSKGLSWDSVDHEGLNPVHCAKQSGDADFYQKIKELLGTEMFSRLEQMEVTPRQNLLHSKFEDVAEIGSGSYGKVFKGRLKKNNEWYAIKRLEPKKQFTVENINQESDWLESRSFSPFIALCFWRWSEKHGDSNITFLVMELCDSDLYHWMEANPCGKRDRREVLQYVSDIGAGLRFLHSFRGGLIHRDLAARNILLKHNVVLGSDPPRTIAKISDLGLASDKTTAATGEQFPLHSSGWNRPEPFPPPELPSIVTSTPLNYNESIDIYNAGMIFHQLLAFEQAEAIQPNKLTDDFKKQQPKDITSFLERMLHKSKEKRPNAYKVEREAKKWLADYNKQTEVVFDYS</sequence>
<dbReference type="Pfam" id="PF00069">
    <property type="entry name" value="Pkinase"/>
    <property type="match status" value="1"/>
</dbReference>
<dbReference type="SUPFAM" id="SSF48403">
    <property type="entry name" value="Ankyrin repeat"/>
    <property type="match status" value="1"/>
</dbReference>
<dbReference type="SUPFAM" id="SSF56112">
    <property type="entry name" value="Protein kinase-like (PK-like)"/>
    <property type="match status" value="1"/>
</dbReference>
<dbReference type="PRINTS" id="PR01415">
    <property type="entry name" value="ANKYRIN"/>
</dbReference>
<gene>
    <name evidence="3" type="ORF">CTOB1V02_LOCUS11300</name>
</gene>
<name>A0A7R8WMV5_9CRUS</name>
<dbReference type="Gene3D" id="1.10.510.10">
    <property type="entry name" value="Transferase(Phosphotransferase) domain 1"/>
    <property type="match status" value="1"/>
</dbReference>
<dbReference type="PROSITE" id="PS00107">
    <property type="entry name" value="PROTEIN_KINASE_ATP"/>
    <property type="match status" value="1"/>
</dbReference>
<dbReference type="AlphaFoldDB" id="A0A7R8WMV5"/>
<dbReference type="PROSITE" id="PS50011">
    <property type="entry name" value="PROTEIN_KINASE_DOM"/>
    <property type="match status" value="1"/>
</dbReference>
<dbReference type="Gene3D" id="1.25.40.20">
    <property type="entry name" value="Ankyrin repeat-containing domain"/>
    <property type="match status" value="3"/>
</dbReference>
<dbReference type="InterPro" id="IPR008266">
    <property type="entry name" value="Tyr_kinase_AS"/>
</dbReference>
<dbReference type="InterPro" id="IPR020635">
    <property type="entry name" value="Tyr_kinase_cat_dom"/>
</dbReference>
<dbReference type="InterPro" id="IPR002110">
    <property type="entry name" value="Ankyrin_rpt"/>
</dbReference>
<dbReference type="GO" id="GO:0004713">
    <property type="term" value="F:protein tyrosine kinase activity"/>
    <property type="evidence" value="ECO:0007669"/>
    <property type="project" value="InterPro"/>
</dbReference>
<dbReference type="PROSITE" id="PS00109">
    <property type="entry name" value="PROTEIN_KINASE_TYR"/>
    <property type="match status" value="1"/>
</dbReference>
<dbReference type="InterPro" id="IPR011009">
    <property type="entry name" value="Kinase-like_dom_sf"/>
</dbReference>
<keyword evidence="2" id="KW-0040">ANK repeat</keyword>
<proteinExistence type="predicted"/>
<evidence type="ECO:0000256" key="1">
    <source>
        <dbReference type="ARBA" id="ARBA00022737"/>
    </source>
</evidence>
<dbReference type="Pfam" id="PF13637">
    <property type="entry name" value="Ank_4"/>
    <property type="match status" value="1"/>
</dbReference>
<protein>
    <submittedName>
        <fullName evidence="3">Uncharacterized protein</fullName>
    </submittedName>
</protein>
<dbReference type="InterPro" id="IPR000719">
    <property type="entry name" value="Prot_kinase_dom"/>
</dbReference>
<dbReference type="PANTHER" id="PTHR24188">
    <property type="entry name" value="ANKYRIN REPEAT PROTEIN"/>
    <property type="match status" value="1"/>
</dbReference>
<dbReference type="GO" id="GO:0005524">
    <property type="term" value="F:ATP binding"/>
    <property type="evidence" value="ECO:0007669"/>
    <property type="project" value="UniProtKB-UniRule"/>
</dbReference>
<dbReference type="PANTHER" id="PTHR24188:SF29">
    <property type="entry name" value="GH09064P"/>
    <property type="match status" value="1"/>
</dbReference>
<dbReference type="SMART" id="SM00248">
    <property type="entry name" value="ANK"/>
    <property type="match status" value="8"/>
</dbReference>
<reference evidence="3" key="1">
    <citation type="submission" date="2020-11" db="EMBL/GenBank/DDBJ databases">
        <authorList>
            <person name="Tran Van P."/>
        </authorList>
    </citation>
    <scope>NUCLEOTIDE SEQUENCE</scope>
</reference>
<dbReference type="PROSITE" id="PS50297">
    <property type="entry name" value="ANK_REP_REGION"/>
    <property type="match status" value="5"/>
</dbReference>
<evidence type="ECO:0000256" key="2">
    <source>
        <dbReference type="ARBA" id="ARBA00023043"/>
    </source>
</evidence>
<evidence type="ECO:0000313" key="3">
    <source>
        <dbReference type="EMBL" id="CAD7233478.1"/>
    </source>
</evidence>
<keyword evidence="1" id="KW-0677">Repeat</keyword>
<dbReference type="OrthoDB" id="448455at2759"/>
<dbReference type="EMBL" id="OB666337">
    <property type="protein sequence ID" value="CAD7233478.1"/>
    <property type="molecule type" value="Genomic_DNA"/>
</dbReference>
<dbReference type="Pfam" id="PF12796">
    <property type="entry name" value="Ank_2"/>
    <property type="match status" value="1"/>
</dbReference>
<dbReference type="InterPro" id="IPR017441">
    <property type="entry name" value="Protein_kinase_ATP_BS"/>
</dbReference>
<dbReference type="Pfam" id="PF00023">
    <property type="entry name" value="Ank"/>
    <property type="match status" value="1"/>
</dbReference>
<accession>A0A7R8WMV5</accession>
<dbReference type="SMART" id="SM00219">
    <property type="entry name" value="TyrKc"/>
    <property type="match status" value="1"/>
</dbReference>
<dbReference type="PROSITE" id="PS50088">
    <property type="entry name" value="ANK_REPEAT"/>
    <property type="match status" value="5"/>
</dbReference>
<organism evidence="3">
    <name type="scientific">Cyprideis torosa</name>
    <dbReference type="NCBI Taxonomy" id="163714"/>
    <lineage>
        <taxon>Eukaryota</taxon>
        <taxon>Metazoa</taxon>
        <taxon>Ecdysozoa</taxon>
        <taxon>Arthropoda</taxon>
        <taxon>Crustacea</taxon>
        <taxon>Oligostraca</taxon>
        <taxon>Ostracoda</taxon>
        <taxon>Podocopa</taxon>
        <taxon>Podocopida</taxon>
        <taxon>Cytherocopina</taxon>
        <taxon>Cytheroidea</taxon>
        <taxon>Cytherideidae</taxon>
        <taxon>Cyprideis</taxon>
    </lineage>
</organism>
<feature type="non-terminal residue" evidence="3">
    <location>
        <position position="1"/>
    </location>
</feature>
<dbReference type="InterPro" id="IPR036770">
    <property type="entry name" value="Ankyrin_rpt-contain_sf"/>
</dbReference>